<dbReference type="Proteomes" id="UP000446866">
    <property type="component" value="Unassembled WGS sequence"/>
</dbReference>
<dbReference type="SMART" id="SM00345">
    <property type="entry name" value="HTH_GNTR"/>
    <property type="match status" value="1"/>
</dbReference>
<dbReference type="InterPro" id="IPR011711">
    <property type="entry name" value="GntR_C"/>
</dbReference>
<dbReference type="PROSITE" id="PS50949">
    <property type="entry name" value="HTH_GNTR"/>
    <property type="match status" value="1"/>
</dbReference>
<evidence type="ECO:0000259" key="4">
    <source>
        <dbReference type="PROSITE" id="PS50949"/>
    </source>
</evidence>
<dbReference type="RefSeq" id="WP_160201498.1">
    <property type="nucleotide sequence ID" value="NZ_QXWK01000010.1"/>
</dbReference>
<dbReference type="PANTHER" id="PTHR43537:SF49">
    <property type="entry name" value="TRANSCRIPTIONAL REGULATORY PROTEIN"/>
    <property type="match status" value="1"/>
</dbReference>
<dbReference type="GO" id="GO:0003700">
    <property type="term" value="F:DNA-binding transcription factor activity"/>
    <property type="evidence" value="ECO:0007669"/>
    <property type="project" value="InterPro"/>
</dbReference>
<dbReference type="Pfam" id="PF00392">
    <property type="entry name" value="GntR"/>
    <property type="match status" value="1"/>
</dbReference>
<dbReference type="SUPFAM" id="SSF46785">
    <property type="entry name" value="Winged helix' DNA-binding domain"/>
    <property type="match status" value="1"/>
</dbReference>
<accession>A0A845QIC8</accession>
<dbReference type="GO" id="GO:0003677">
    <property type="term" value="F:DNA binding"/>
    <property type="evidence" value="ECO:0007669"/>
    <property type="project" value="UniProtKB-KW"/>
</dbReference>
<protein>
    <submittedName>
        <fullName evidence="5">GntR family transcriptional regulator</fullName>
    </submittedName>
</protein>
<gene>
    <name evidence="5" type="ORF">D0435_06055</name>
</gene>
<dbReference type="InterPro" id="IPR036390">
    <property type="entry name" value="WH_DNA-bd_sf"/>
</dbReference>
<keyword evidence="6" id="KW-1185">Reference proteome</keyword>
<comment type="caution">
    <text evidence="5">The sequence shown here is derived from an EMBL/GenBank/DDBJ whole genome shotgun (WGS) entry which is preliminary data.</text>
</comment>
<dbReference type="SUPFAM" id="SSF48008">
    <property type="entry name" value="GntR ligand-binding domain-like"/>
    <property type="match status" value="1"/>
</dbReference>
<dbReference type="Gene3D" id="1.10.10.10">
    <property type="entry name" value="Winged helix-like DNA-binding domain superfamily/Winged helix DNA-binding domain"/>
    <property type="match status" value="1"/>
</dbReference>
<evidence type="ECO:0000313" key="6">
    <source>
        <dbReference type="Proteomes" id="UP000446866"/>
    </source>
</evidence>
<reference evidence="5 6" key="1">
    <citation type="submission" date="2018-08" db="EMBL/GenBank/DDBJ databases">
        <title>Murine metabolic-syndrome-specific gut microbial biobank.</title>
        <authorList>
            <person name="Liu C."/>
        </authorList>
    </citation>
    <scope>NUCLEOTIDE SEQUENCE [LARGE SCALE GENOMIC DNA]</scope>
    <source>
        <strain evidence="5 6">28</strain>
    </source>
</reference>
<sequence>MANSTTLSEQIYDELYHDITDQRLVCGQKLTLKMLKERFNVSHTPIREALTRLSENGLVTYYSNCGVTVRQFTESDIRQIFQLIGELDALAIQFCKNSFSEAPLVFELEQIIKKGNALLADNKINEWKDYSEEFHIAFYRHAQNEYLNDAAKRLRSQVEVLSCLYYQPVNVDEINLRHGEIFQYISIGDFDSAANLMRKHLQFDMVYALNAYQEYQKKNN</sequence>
<keyword evidence="2" id="KW-0238">DNA-binding</keyword>
<dbReference type="SMART" id="SM00895">
    <property type="entry name" value="FCD"/>
    <property type="match status" value="1"/>
</dbReference>
<evidence type="ECO:0000256" key="2">
    <source>
        <dbReference type="ARBA" id="ARBA00023125"/>
    </source>
</evidence>
<dbReference type="PANTHER" id="PTHR43537">
    <property type="entry name" value="TRANSCRIPTIONAL REGULATOR, GNTR FAMILY"/>
    <property type="match status" value="1"/>
</dbReference>
<dbReference type="AlphaFoldDB" id="A0A845QIC8"/>
<dbReference type="Pfam" id="PF07729">
    <property type="entry name" value="FCD"/>
    <property type="match status" value="1"/>
</dbReference>
<evidence type="ECO:0000256" key="3">
    <source>
        <dbReference type="ARBA" id="ARBA00023163"/>
    </source>
</evidence>
<evidence type="ECO:0000256" key="1">
    <source>
        <dbReference type="ARBA" id="ARBA00023015"/>
    </source>
</evidence>
<name>A0A845QIC8_9FIRM</name>
<keyword evidence="3" id="KW-0804">Transcription</keyword>
<evidence type="ECO:0000313" key="5">
    <source>
        <dbReference type="EMBL" id="NBH61214.1"/>
    </source>
</evidence>
<dbReference type="InterPro" id="IPR008920">
    <property type="entry name" value="TF_FadR/GntR_C"/>
</dbReference>
<dbReference type="InterPro" id="IPR036388">
    <property type="entry name" value="WH-like_DNA-bd_sf"/>
</dbReference>
<dbReference type="EMBL" id="QXWK01000010">
    <property type="protein sequence ID" value="NBH61214.1"/>
    <property type="molecule type" value="Genomic_DNA"/>
</dbReference>
<dbReference type="Gene3D" id="1.20.120.530">
    <property type="entry name" value="GntR ligand-binding domain-like"/>
    <property type="match status" value="1"/>
</dbReference>
<keyword evidence="1" id="KW-0805">Transcription regulation</keyword>
<dbReference type="InterPro" id="IPR000524">
    <property type="entry name" value="Tscrpt_reg_HTH_GntR"/>
</dbReference>
<feature type="domain" description="HTH gntR-type" evidence="4">
    <location>
        <begin position="5"/>
        <end position="72"/>
    </location>
</feature>
<proteinExistence type="predicted"/>
<organism evidence="5 6">
    <name type="scientific">Anaerotruncus colihominis</name>
    <dbReference type="NCBI Taxonomy" id="169435"/>
    <lineage>
        <taxon>Bacteria</taxon>
        <taxon>Bacillati</taxon>
        <taxon>Bacillota</taxon>
        <taxon>Clostridia</taxon>
        <taxon>Eubacteriales</taxon>
        <taxon>Oscillospiraceae</taxon>
        <taxon>Anaerotruncus</taxon>
    </lineage>
</organism>